<feature type="domain" description="HipA-like C-terminal" evidence="4">
    <location>
        <begin position="146"/>
        <end position="388"/>
    </location>
</feature>
<evidence type="ECO:0000259" key="5">
    <source>
        <dbReference type="Pfam" id="PF13657"/>
    </source>
</evidence>
<comment type="caution">
    <text evidence="6">The sequence shown here is derived from an EMBL/GenBank/DDBJ whole genome shotgun (WGS) entry which is preliminary data.</text>
</comment>
<dbReference type="NCBIfam" id="TIGR03071">
    <property type="entry name" value="couple_hipA"/>
    <property type="match status" value="1"/>
</dbReference>
<dbReference type="OrthoDB" id="9805913at2"/>
<organism evidence="6 7">
    <name type="scientific">Rheinheimera riviphila</name>
    <dbReference type="NCBI Taxonomy" id="1834037"/>
    <lineage>
        <taxon>Bacteria</taxon>
        <taxon>Pseudomonadati</taxon>
        <taxon>Pseudomonadota</taxon>
        <taxon>Gammaproteobacteria</taxon>
        <taxon>Chromatiales</taxon>
        <taxon>Chromatiaceae</taxon>
        <taxon>Rheinheimera</taxon>
    </lineage>
</organism>
<accession>A0A437R5B1</accession>
<dbReference type="GO" id="GO:0005829">
    <property type="term" value="C:cytosol"/>
    <property type="evidence" value="ECO:0007669"/>
    <property type="project" value="TreeGrafter"/>
</dbReference>
<sequence>MNAYQLHVRYGDDIIGTLALDNTTSLLKLSYTAQWQQQGFAISPHLPLNNQHTPEVAYNYIDNVLPEGEARKLLAENLGVSEKNVYSQVRAIGHDLAGAITFRPAQQSQSDESLPIFRLLEEPELIARLNIKEEFGLLTWDDKPRLSVAGVQDKLNVFLDEAGNLGFGDGSLCSTHILKFERRNCPNLVLNEFFCMKLSTAVGLPTAEVVFRRFGSHPALVVKRFDRKYVSETQKVMRRHVIDGCQALNLPRDHKYEHNLGDGRDVQHIRDGASLPKLFQFCRGMSSPVESTQWLILWQLFNLMISNYDSHGKNVSLYFDKQNTRFTPAYDLVNIAMFPQFKHVLAMAIGDQFEPQDIHGYQLADFAETCMIDKKLLSRLFVGLANKVIQQLSDQGSGSILINHLKEQPDITADDIQYFKVLSENIISRTTYLKAQAVEIPFITV</sequence>
<dbReference type="RefSeq" id="WP_127697301.1">
    <property type="nucleotide sequence ID" value="NZ_SACS01000001.1"/>
</dbReference>
<gene>
    <name evidence="6" type="ORF">EOE67_01655</name>
</gene>
<dbReference type="GO" id="GO:0004674">
    <property type="term" value="F:protein serine/threonine kinase activity"/>
    <property type="evidence" value="ECO:0007669"/>
    <property type="project" value="TreeGrafter"/>
</dbReference>
<dbReference type="InterPro" id="IPR017508">
    <property type="entry name" value="HipA_N1"/>
</dbReference>
<dbReference type="Proteomes" id="UP000283077">
    <property type="component" value="Unassembled WGS sequence"/>
</dbReference>
<keyword evidence="2" id="KW-0808">Transferase</keyword>
<evidence type="ECO:0000256" key="3">
    <source>
        <dbReference type="ARBA" id="ARBA00022777"/>
    </source>
</evidence>
<name>A0A437R5B1_9GAMM</name>
<dbReference type="EMBL" id="SACS01000001">
    <property type="protein sequence ID" value="RVU41923.1"/>
    <property type="molecule type" value="Genomic_DNA"/>
</dbReference>
<keyword evidence="7" id="KW-1185">Reference proteome</keyword>
<protein>
    <submittedName>
        <fullName evidence="6">Type II toxin-antitoxin system HipA family toxin</fullName>
    </submittedName>
</protein>
<dbReference type="InterPro" id="IPR012893">
    <property type="entry name" value="HipA-like_C"/>
</dbReference>
<dbReference type="AlphaFoldDB" id="A0A437R5B1"/>
<reference evidence="6 7" key="1">
    <citation type="submission" date="2019-01" db="EMBL/GenBank/DDBJ databases">
        <authorList>
            <person name="Chen W.-M."/>
        </authorList>
    </citation>
    <scope>NUCLEOTIDE SEQUENCE [LARGE SCALE GENOMIC DNA]</scope>
    <source>
        <strain evidence="6 7">KYPC3</strain>
    </source>
</reference>
<dbReference type="InterPro" id="IPR052028">
    <property type="entry name" value="HipA_Ser/Thr_kinase"/>
</dbReference>
<proteinExistence type="inferred from homology"/>
<feature type="domain" description="HipA N-terminal subdomain 1" evidence="5">
    <location>
        <begin position="6"/>
        <end position="102"/>
    </location>
</feature>
<evidence type="ECO:0000259" key="4">
    <source>
        <dbReference type="Pfam" id="PF07804"/>
    </source>
</evidence>
<evidence type="ECO:0000256" key="2">
    <source>
        <dbReference type="ARBA" id="ARBA00022679"/>
    </source>
</evidence>
<dbReference type="PANTHER" id="PTHR37419:SF1">
    <property type="entry name" value="SERINE_THREONINE-PROTEIN KINASE TOXIN HIPA"/>
    <property type="match status" value="1"/>
</dbReference>
<evidence type="ECO:0000313" key="6">
    <source>
        <dbReference type="EMBL" id="RVU41923.1"/>
    </source>
</evidence>
<dbReference type="Pfam" id="PF07804">
    <property type="entry name" value="HipA_C"/>
    <property type="match status" value="1"/>
</dbReference>
<evidence type="ECO:0000313" key="7">
    <source>
        <dbReference type="Proteomes" id="UP000283077"/>
    </source>
</evidence>
<evidence type="ECO:0000256" key="1">
    <source>
        <dbReference type="ARBA" id="ARBA00010164"/>
    </source>
</evidence>
<comment type="similarity">
    <text evidence="1">Belongs to the HipA Ser/Thr kinase family.</text>
</comment>
<dbReference type="Pfam" id="PF13657">
    <property type="entry name" value="Couple_hipA"/>
    <property type="match status" value="1"/>
</dbReference>
<dbReference type="PANTHER" id="PTHR37419">
    <property type="entry name" value="SERINE/THREONINE-PROTEIN KINASE TOXIN HIPA"/>
    <property type="match status" value="1"/>
</dbReference>
<keyword evidence="3" id="KW-0418">Kinase</keyword>